<dbReference type="Gene3D" id="2.60.200.20">
    <property type="match status" value="1"/>
</dbReference>
<dbReference type="InterPro" id="IPR000253">
    <property type="entry name" value="FHA_dom"/>
</dbReference>
<dbReference type="Pfam" id="PF19909">
    <property type="entry name" value="DUF6382"/>
    <property type="match status" value="1"/>
</dbReference>
<evidence type="ECO:0000256" key="1">
    <source>
        <dbReference type="SAM" id="MobiDB-lite"/>
    </source>
</evidence>
<dbReference type="SUPFAM" id="SSF49879">
    <property type="entry name" value="SMAD/FHA domain"/>
    <property type="match status" value="1"/>
</dbReference>
<accession>A0ABW4HP35</accession>
<feature type="domain" description="FHA" evidence="3">
    <location>
        <begin position="405"/>
        <end position="455"/>
    </location>
</feature>
<dbReference type="RefSeq" id="WP_251512014.1">
    <property type="nucleotide sequence ID" value="NZ_JAMBON010000003.1"/>
</dbReference>
<dbReference type="EMBL" id="JBHUDE010000033">
    <property type="protein sequence ID" value="MFD1607256.1"/>
    <property type="molecule type" value="Genomic_DNA"/>
</dbReference>
<evidence type="ECO:0000256" key="2">
    <source>
        <dbReference type="SAM" id="Phobius"/>
    </source>
</evidence>
<dbReference type="PROSITE" id="PS50006">
    <property type="entry name" value="FHA_DOMAIN"/>
    <property type="match status" value="1"/>
</dbReference>
<keyword evidence="2" id="KW-0812">Transmembrane</keyword>
<evidence type="ECO:0000313" key="4">
    <source>
        <dbReference type="EMBL" id="MFD1607256.1"/>
    </source>
</evidence>
<organism evidence="4 5">
    <name type="scientific">Oceanobacillus luteolus</name>
    <dbReference type="NCBI Taxonomy" id="1274358"/>
    <lineage>
        <taxon>Bacteria</taxon>
        <taxon>Bacillati</taxon>
        <taxon>Bacillota</taxon>
        <taxon>Bacilli</taxon>
        <taxon>Bacillales</taxon>
        <taxon>Bacillaceae</taxon>
        <taxon>Oceanobacillus</taxon>
    </lineage>
</organism>
<dbReference type="InterPro" id="IPR045962">
    <property type="entry name" value="DUF6382"/>
</dbReference>
<dbReference type="CDD" id="cd00060">
    <property type="entry name" value="FHA"/>
    <property type="match status" value="1"/>
</dbReference>
<keyword evidence="2" id="KW-1133">Transmembrane helix</keyword>
<feature type="region of interest" description="Disordered" evidence="1">
    <location>
        <begin position="194"/>
        <end position="214"/>
    </location>
</feature>
<dbReference type="SMART" id="SM00240">
    <property type="entry name" value="FHA"/>
    <property type="match status" value="1"/>
</dbReference>
<proteinExistence type="predicted"/>
<dbReference type="InterPro" id="IPR008984">
    <property type="entry name" value="SMAD_FHA_dom_sf"/>
</dbReference>
<evidence type="ECO:0000313" key="5">
    <source>
        <dbReference type="Proteomes" id="UP001597221"/>
    </source>
</evidence>
<evidence type="ECO:0000259" key="3">
    <source>
        <dbReference type="PROSITE" id="PS50006"/>
    </source>
</evidence>
<name>A0ABW4HP35_9BACI</name>
<keyword evidence="5" id="KW-1185">Reference proteome</keyword>
<dbReference type="Proteomes" id="UP001597221">
    <property type="component" value="Unassembled WGS sequence"/>
</dbReference>
<protein>
    <submittedName>
        <fullName evidence="4">DUF6382 domain-containing protein</fullName>
    </submittedName>
</protein>
<reference evidence="5" key="1">
    <citation type="journal article" date="2019" name="Int. J. Syst. Evol. Microbiol.">
        <title>The Global Catalogue of Microorganisms (GCM) 10K type strain sequencing project: providing services to taxonomists for standard genome sequencing and annotation.</title>
        <authorList>
            <consortium name="The Broad Institute Genomics Platform"/>
            <consortium name="The Broad Institute Genome Sequencing Center for Infectious Disease"/>
            <person name="Wu L."/>
            <person name="Ma J."/>
        </authorList>
    </citation>
    <scope>NUCLEOTIDE SEQUENCE [LARGE SCALE GENOMIC DNA]</scope>
    <source>
        <strain evidence="5">CGMCC 1.12376</strain>
    </source>
</reference>
<feature type="transmembrane region" description="Helical" evidence="2">
    <location>
        <begin position="231"/>
        <end position="250"/>
    </location>
</feature>
<keyword evidence="2" id="KW-0472">Membrane</keyword>
<comment type="caution">
    <text evidence="4">The sequence shown here is derived from an EMBL/GenBank/DDBJ whole genome shotgun (WGS) entry which is preliminary data.</text>
</comment>
<feature type="transmembrane region" description="Helical" evidence="2">
    <location>
        <begin position="256"/>
        <end position="279"/>
    </location>
</feature>
<dbReference type="Pfam" id="PF00498">
    <property type="entry name" value="FHA"/>
    <property type="match status" value="1"/>
</dbReference>
<sequence>MANQLDDYWIEYIESNGTYIKMKKSQSEGFQQEDFQELQVKMIQSNYIPRLVPMTFEDVNNEVSVYYKIEGLRGLRSISKERPPSMQEYYSLFINLVQALQDSNNTMLNDNHFVLNEENIYIGKGYHDVYLMYVPIKQNNSRISVNESLKKLLLNMASEVRGLNGTQFKMILNYLKDPGFSLRGIKQLLSKLQDKQQEEMPVNRSQSEDDSNQEEYKIKKVRSLPPLSSKIKLYSILFGFLAIAVIWKFYTDSPSTVMLITSIILSLLVIAAVVVYWFIWRPGVEPIITEKEVKVKSKQFKQPVQSKTEENTETDHFGLGTEEQDGYQFTEADYNLPQREIAMSTETAVENKVRVDQPQNPTYDETMLLDASEMIPQANKPKVQNFLITNRDGSEERIELNSDNFIIGRAEKGTDFVENGVGVSRMHVEFIRLSDTYGLKDLGAKNGTYVNQEKVIPYKIHELEDEDDIQIGKTVYTYRVVYE</sequence>
<gene>
    <name evidence="4" type="ORF">ACFSBH_06300</name>
</gene>